<feature type="binding site" evidence="9">
    <location>
        <begin position="140"/>
        <end position="142"/>
    </location>
    <ligand>
        <name>2-[(2R,5Z)-2-carboxy-4-methylthiazol-5(2H)-ylidene]ethyl phosphate</name>
        <dbReference type="ChEBI" id="CHEBI:62899"/>
    </ligand>
</feature>
<evidence type="ECO:0000313" key="14">
    <source>
        <dbReference type="Proteomes" id="UP001301012"/>
    </source>
</evidence>
<evidence type="ECO:0000256" key="5">
    <source>
        <dbReference type="ARBA" id="ARBA00022977"/>
    </source>
</evidence>
<dbReference type="Gene3D" id="3.20.20.70">
    <property type="entry name" value="Aldolase class I"/>
    <property type="match status" value="1"/>
</dbReference>
<gene>
    <name evidence="9 13" type="primary">thiE</name>
    <name evidence="13" type="ORF">QOZ84_08090</name>
</gene>
<feature type="binding site" evidence="9">
    <location>
        <position position="114"/>
    </location>
    <ligand>
        <name>4-amino-2-methyl-5-(diphosphooxymethyl)pyrimidine</name>
        <dbReference type="ChEBI" id="CHEBI:57841"/>
    </ligand>
</feature>
<dbReference type="InterPro" id="IPR036206">
    <property type="entry name" value="ThiamineP_synth_sf"/>
</dbReference>
<dbReference type="NCBIfam" id="TIGR00693">
    <property type="entry name" value="thiE"/>
    <property type="match status" value="1"/>
</dbReference>
<dbReference type="GO" id="GO:0004789">
    <property type="term" value="F:thiamine-phosphate diphosphorylase activity"/>
    <property type="evidence" value="ECO:0007669"/>
    <property type="project" value="UniProtKB-EC"/>
</dbReference>
<evidence type="ECO:0000256" key="4">
    <source>
        <dbReference type="ARBA" id="ARBA00022842"/>
    </source>
</evidence>
<comment type="cofactor">
    <cofactor evidence="9">
        <name>Mg(2+)</name>
        <dbReference type="ChEBI" id="CHEBI:18420"/>
    </cofactor>
    <text evidence="9">Binds 1 Mg(2+) ion per subunit.</text>
</comment>
<evidence type="ECO:0000256" key="3">
    <source>
        <dbReference type="ARBA" id="ARBA00022723"/>
    </source>
</evidence>
<feature type="binding site" evidence="9">
    <location>
        <position position="75"/>
    </location>
    <ligand>
        <name>4-amino-2-methyl-5-(diphosphooxymethyl)pyrimidine</name>
        <dbReference type="ChEBI" id="CHEBI:57841"/>
    </ligand>
</feature>
<comment type="similarity">
    <text evidence="9 10">Belongs to the thiamine-phosphate synthase family.</text>
</comment>
<accession>A0ABT7E9C4</accession>
<protein>
    <recommendedName>
        <fullName evidence="9">Thiamine-phosphate synthase</fullName>
        <shortName evidence="9">TP synthase</shortName>
        <shortName evidence="9">TPS</shortName>
        <ecNumber evidence="9">2.5.1.3</ecNumber>
    </recommendedName>
    <alternativeName>
        <fullName evidence="9">Thiamine-phosphate pyrophosphorylase</fullName>
        <shortName evidence="9">TMP pyrophosphorylase</shortName>
        <shortName evidence="9">TMP-PPase</shortName>
    </alternativeName>
</protein>
<evidence type="ECO:0000256" key="11">
    <source>
        <dbReference type="RuleBase" id="RU004253"/>
    </source>
</evidence>
<dbReference type="EC" id="2.5.1.3" evidence="9"/>
<keyword evidence="2 9" id="KW-0808">Transferase</keyword>
<dbReference type="InterPro" id="IPR022998">
    <property type="entry name" value="ThiamineP_synth_TenI"/>
</dbReference>
<comment type="caution">
    <text evidence="13">The sequence shown here is derived from an EMBL/GenBank/DDBJ whole genome shotgun (WGS) entry which is preliminary data.</text>
</comment>
<comment type="function">
    <text evidence="9">Condenses 4-methyl-5-(beta-hydroxyethyl)thiazole monophosphate (THZ-P) and 2-methyl-4-amino-5-hydroxymethyl pyrimidine pyrophosphate (HMP-PP) to form thiamine monophosphate (TMP).</text>
</comment>
<feature type="domain" description="Thiamine phosphate synthase/TenI" evidence="12">
    <location>
        <begin position="13"/>
        <end position="193"/>
    </location>
</feature>
<evidence type="ECO:0000256" key="2">
    <source>
        <dbReference type="ARBA" id="ARBA00022679"/>
    </source>
</evidence>
<reference evidence="13 14" key="1">
    <citation type="submission" date="2023-05" db="EMBL/GenBank/DDBJ databases">
        <title>Rombocin, a short stable natural nisin variant, displays selective antimicrobial activity against Listeria monocytogenes and employs dual mode of action to kill target bacterial strains.</title>
        <authorList>
            <person name="Wambui J."/>
            <person name="Stephan R."/>
            <person name="Kuipers O.P."/>
        </authorList>
    </citation>
    <scope>NUCLEOTIDE SEQUENCE [LARGE SCALE GENOMIC DNA]</scope>
    <source>
        <strain evidence="13 14">RC002</strain>
    </source>
</reference>
<comment type="catalytic activity">
    <reaction evidence="8 9 10">
        <text>2-[(2R,5Z)-2-carboxy-4-methylthiazol-5(2H)-ylidene]ethyl phosphate + 4-amino-2-methyl-5-(diphosphooxymethyl)pyrimidine + 2 H(+) = thiamine phosphate + CO2 + diphosphate</text>
        <dbReference type="Rhea" id="RHEA:47844"/>
        <dbReference type="ChEBI" id="CHEBI:15378"/>
        <dbReference type="ChEBI" id="CHEBI:16526"/>
        <dbReference type="ChEBI" id="CHEBI:33019"/>
        <dbReference type="ChEBI" id="CHEBI:37575"/>
        <dbReference type="ChEBI" id="CHEBI:57841"/>
        <dbReference type="ChEBI" id="CHEBI:62899"/>
        <dbReference type="EC" id="2.5.1.3"/>
    </reaction>
</comment>
<feature type="binding site" evidence="9">
    <location>
        <position position="76"/>
    </location>
    <ligand>
        <name>Mg(2+)</name>
        <dbReference type="ChEBI" id="CHEBI:18420"/>
    </ligand>
</feature>
<organism evidence="13 14">
    <name type="scientific">Romboutsia sedimentorum</name>
    <dbReference type="NCBI Taxonomy" id="1368474"/>
    <lineage>
        <taxon>Bacteria</taxon>
        <taxon>Bacillati</taxon>
        <taxon>Bacillota</taxon>
        <taxon>Clostridia</taxon>
        <taxon>Peptostreptococcales</taxon>
        <taxon>Peptostreptococcaceae</taxon>
        <taxon>Romboutsia</taxon>
    </lineage>
</organism>
<feature type="binding site" evidence="9">
    <location>
        <position position="95"/>
    </location>
    <ligand>
        <name>Mg(2+)</name>
        <dbReference type="ChEBI" id="CHEBI:18420"/>
    </ligand>
</feature>
<evidence type="ECO:0000256" key="8">
    <source>
        <dbReference type="ARBA" id="ARBA00047883"/>
    </source>
</evidence>
<dbReference type="HAMAP" id="MF_00097">
    <property type="entry name" value="TMP_synthase"/>
    <property type="match status" value="1"/>
</dbReference>
<feature type="binding site" evidence="9">
    <location>
        <position position="170"/>
    </location>
    <ligand>
        <name>2-[(2R,5Z)-2-carboxy-4-methylthiazol-5(2H)-ylidene]ethyl phosphate</name>
        <dbReference type="ChEBI" id="CHEBI:62899"/>
    </ligand>
</feature>
<feature type="binding site" evidence="9">
    <location>
        <begin position="43"/>
        <end position="47"/>
    </location>
    <ligand>
        <name>4-amino-2-methyl-5-(diphosphooxymethyl)pyrimidine</name>
        <dbReference type="ChEBI" id="CHEBI:57841"/>
    </ligand>
</feature>
<feature type="binding site" evidence="9">
    <location>
        <begin position="190"/>
        <end position="191"/>
    </location>
    <ligand>
        <name>2-[(2R,5Z)-2-carboxy-4-methylthiazol-5(2H)-ylidene]ethyl phosphate</name>
        <dbReference type="ChEBI" id="CHEBI:62899"/>
    </ligand>
</feature>
<evidence type="ECO:0000256" key="6">
    <source>
        <dbReference type="ARBA" id="ARBA00047334"/>
    </source>
</evidence>
<keyword evidence="5 9" id="KW-0784">Thiamine biosynthesis</keyword>
<dbReference type="SUPFAM" id="SSF51391">
    <property type="entry name" value="Thiamin phosphate synthase"/>
    <property type="match status" value="1"/>
</dbReference>
<evidence type="ECO:0000256" key="1">
    <source>
        <dbReference type="ARBA" id="ARBA00005165"/>
    </source>
</evidence>
<comment type="catalytic activity">
    <reaction evidence="6 9 10">
        <text>4-methyl-5-(2-phosphooxyethyl)-thiazole + 4-amino-2-methyl-5-(diphosphooxymethyl)pyrimidine + H(+) = thiamine phosphate + diphosphate</text>
        <dbReference type="Rhea" id="RHEA:22328"/>
        <dbReference type="ChEBI" id="CHEBI:15378"/>
        <dbReference type="ChEBI" id="CHEBI:33019"/>
        <dbReference type="ChEBI" id="CHEBI:37575"/>
        <dbReference type="ChEBI" id="CHEBI:57841"/>
        <dbReference type="ChEBI" id="CHEBI:58296"/>
        <dbReference type="EC" id="2.5.1.3"/>
    </reaction>
</comment>
<evidence type="ECO:0000256" key="9">
    <source>
        <dbReference type="HAMAP-Rule" id="MF_00097"/>
    </source>
</evidence>
<evidence type="ECO:0000256" key="10">
    <source>
        <dbReference type="RuleBase" id="RU003826"/>
    </source>
</evidence>
<dbReference type="InterPro" id="IPR034291">
    <property type="entry name" value="TMP_synthase"/>
</dbReference>
<keyword evidence="3 9" id="KW-0479">Metal-binding</keyword>
<dbReference type="EMBL" id="JASKYM010000002">
    <property type="protein sequence ID" value="MDK2563507.1"/>
    <property type="molecule type" value="Genomic_DNA"/>
</dbReference>
<comment type="pathway">
    <text evidence="1 9 11">Cofactor biosynthesis; thiamine diphosphate biosynthesis; thiamine phosphate from 4-amino-2-methyl-5-diphosphomethylpyrimidine and 4-methyl-5-(2-phosphoethyl)-thiazole: step 1/1.</text>
</comment>
<evidence type="ECO:0000256" key="7">
    <source>
        <dbReference type="ARBA" id="ARBA00047851"/>
    </source>
</evidence>
<feature type="binding site" evidence="9">
    <location>
        <position position="143"/>
    </location>
    <ligand>
        <name>4-amino-2-methyl-5-(diphosphooxymethyl)pyrimidine</name>
        <dbReference type="ChEBI" id="CHEBI:57841"/>
    </ligand>
</feature>
<dbReference type="InterPro" id="IPR013785">
    <property type="entry name" value="Aldolase_TIM"/>
</dbReference>
<dbReference type="CDD" id="cd00564">
    <property type="entry name" value="TMP_TenI"/>
    <property type="match status" value="1"/>
</dbReference>
<dbReference type="PANTHER" id="PTHR20857">
    <property type="entry name" value="THIAMINE-PHOSPHATE PYROPHOSPHORYLASE"/>
    <property type="match status" value="1"/>
</dbReference>
<dbReference type="Proteomes" id="UP001301012">
    <property type="component" value="Unassembled WGS sequence"/>
</dbReference>
<proteinExistence type="inferred from homology"/>
<keyword evidence="4 9" id="KW-0460">Magnesium</keyword>
<comment type="catalytic activity">
    <reaction evidence="7 9 10">
        <text>2-(2-carboxy-4-methylthiazol-5-yl)ethyl phosphate + 4-amino-2-methyl-5-(diphosphooxymethyl)pyrimidine + 2 H(+) = thiamine phosphate + CO2 + diphosphate</text>
        <dbReference type="Rhea" id="RHEA:47848"/>
        <dbReference type="ChEBI" id="CHEBI:15378"/>
        <dbReference type="ChEBI" id="CHEBI:16526"/>
        <dbReference type="ChEBI" id="CHEBI:33019"/>
        <dbReference type="ChEBI" id="CHEBI:37575"/>
        <dbReference type="ChEBI" id="CHEBI:57841"/>
        <dbReference type="ChEBI" id="CHEBI:62890"/>
        <dbReference type="EC" id="2.5.1.3"/>
    </reaction>
</comment>
<dbReference type="Pfam" id="PF02581">
    <property type="entry name" value="TMP-TENI"/>
    <property type="match status" value="1"/>
</dbReference>
<dbReference type="PANTHER" id="PTHR20857:SF23">
    <property type="entry name" value="THIAMINE BIOSYNTHETIC BIFUNCTIONAL ENZYME"/>
    <property type="match status" value="1"/>
</dbReference>
<name>A0ABT7E9C4_9FIRM</name>
<sequence length="211" mass="23519">MVNMNNIKEILKLYLVTDSDILKDRDFYKCIEDAIKGGVTMLQLREKNASGSEFLEKSIKLRELTRKYNVSFIINDRVDIAMLCDADGVHVGQSDIDAKSVRRLIGKDKIVGVSARDLKEAHKAKNDGADYIGVGAMYATLTKVDAKSVSFDIVKEIKETIDIPMVLIGGIDLNNLEKLKSLKSDGYAIVSAILKKQDTYLESKKWIESIG</sequence>
<evidence type="ECO:0000313" key="13">
    <source>
        <dbReference type="EMBL" id="MDK2563507.1"/>
    </source>
</evidence>
<keyword evidence="14" id="KW-1185">Reference proteome</keyword>
<evidence type="ECO:0000259" key="12">
    <source>
        <dbReference type="Pfam" id="PF02581"/>
    </source>
</evidence>